<reference evidence="2" key="1">
    <citation type="submission" date="2020-07" db="EMBL/GenBank/DDBJ databases">
        <title>Nitrate ammonifying Pseudomonas campi sp. nov. isolated from German agricultural grassland.</title>
        <authorList>
            <person name="Timsy T."/>
            <person name="Ulrich A."/>
            <person name="Spanner T."/>
            <person name="Foesel B."/>
            <person name="Kolb S."/>
            <person name="Horn M.A."/>
            <person name="Behrendt U."/>
        </authorList>
    </citation>
    <scope>NUCLEOTIDE SEQUENCE</scope>
    <source>
        <strain evidence="2">S1-A32-2</strain>
    </source>
</reference>
<evidence type="ECO:0000256" key="1">
    <source>
        <dbReference type="SAM" id="Phobius"/>
    </source>
</evidence>
<organism evidence="2 3">
    <name type="scientific">Aquipseudomonas campi</name>
    <dbReference type="NCBI Taxonomy" id="2731681"/>
    <lineage>
        <taxon>Bacteria</taxon>
        <taxon>Pseudomonadati</taxon>
        <taxon>Pseudomonadota</taxon>
        <taxon>Gammaproteobacteria</taxon>
        <taxon>Pseudomonadales</taxon>
        <taxon>Pseudomonadaceae</taxon>
        <taxon>Aquipseudomonas</taxon>
    </lineage>
</organism>
<name>A0A6M8FP81_9GAMM</name>
<gene>
    <name evidence="2" type="ORF">HNE05_02830</name>
</gene>
<dbReference type="EMBL" id="CP053697">
    <property type="protein sequence ID" value="QKE65649.1"/>
    <property type="molecule type" value="Genomic_DNA"/>
</dbReference>
<feature type="transmembrane region" description="Helical" evidence="1">
    <location>
        <begin position="12"/>
        <end position="33"/>
    </location>
</feature>
<proteinExistence type="predicted"/>
<feature type="transmembrane region" description="Helical" evidence="1">
    <location>
        <begin position="53"/>
        <end position="72"/>
    </location>
</feature>
<keyword evidence="3" id="KW-1185">Reference proteome</keyword>
<feature type="transmembrane region" description="Helical" evidence="1">
    <location>
        <begin position="84"/>
        <end position="102"/>
    </location>
</feature>
<accession>A0A6M8FP81</accession>
<keyword evidence="1" id="KW-0472">Membrane</keyword>
<dbReference type="Proteomes" id="UP000501379">
    <property type="component" value="Chromosome"/>
</dbReference>
<protein>
    <submittedName>
        <fullName evidence="2">Uncharacterized protein</fullName>
    </submittedName>
</protein>
<dbReference type="AlphaFoldDB" id="A0A6M8FP81"/>
<keyword evidence="1" id="KW-1133">Transmembrane helix</keyword>
<dbReference type="KEGG" id="pcam:HNE05_02830"/>
<evidence type="ECO:0000313" key="3">
    <source>
        <dbReference type="Proteomes" id="UP000501379"/>
    </source>
</evidence>
<keyword evidence="1" id="KW-0812">Transmembrane</keyword>
<sequence>MFALNLLVRGLLKLGGLPATLLVAIVVALGLRWLFTHLEGHLPRHGEAWGLNLLYGAVLGLLYLGLWGLMWLKDEPGHMGQLLFVLHYLSYPVALAFALHLGRRPT</sequence>
<evidence type="ECO:0000313" key="2">
    <source>
        <dbReference type="EMBL" id="QKE65649.1"/>
    </source>
</evidence>